<organism evidence="1 2">
    <name type="scientific">Colocasia esculenta</name>
    <name type="common">Wild taro</name>
    <name type="synonym">Arum esculentum</name>
    <dbReference type="NCBI Taxonomy" id="4460"/>
    <lineage>
        <taxon>Eukaryota</taxon>
        <taxon>Viridiplantae</taxon>
        <taxon>Streptophyta</taxon>
        <taxon>Embryophyta</taxon>
        <taxon>Tracheophyta</taxon>
        <taxon>Spermatophyta</taxon>
        <taxon>Magnoliopsida</taxon>
        <taxon>Liliopsida</taxon>
        <taxon>Araceae</taxon>
        <taxon>Aroideae</taxon>
        <taxon>Colocasieae</taxon>
        <taxon>Colocasia</taxon>
    </lineage>
</organism>
<dbReference type="InterPro" id="IPR019821">
    <property type="entry name" value="Kinesin_motor_CS"/>
</dbReference>
<accession>A0A843TS16</accession>
<evidence type="ECO:0008006" key="3">
    <source>
        <dbReference type="Google" id="ProtNLM"/>
    </source>
</evidence>
<dbReference type="Gene3D" id="3.40.850.10">
    <property type="entry name" value="Kinesin motor domain"/>
    <property type="match status" value="1"/>
</dbReference>
<dbReference type="GO" id="GO:0007018">
    <property type="term" value="P:microtubule-based movement"/>
    <property type="evidence" value="ECO:0007669"/>
    <property type="project" value="InterPro"/>
</dbReference>
<dbReference type="EMBL" id="NMUH01000204">
    <property type="protein sequence ID" value="MQL74378.1"/>
    <property type="molecule type" value="Genomic_DNA"/>
</dbReference>
<dbReference type="Proteomes" id="UP000652761">
    <property type="component" value="Unassembled WGS sequence"/>
</dbReference>
<sequence>MIESSSRGDDYDGVIYSQLNLIDLAGSESSKTETTRLRRKERSDLDLLVLDPSLDQRGSDPDPVF</sequence>
<keyword evidence="2" id="KW-1185">Reference proteome</keyword>
<evidence type="ECO:0000313" key="2">
    <source>
        <dbReference type="Proteomes" id="UP000652761"/>
    </source>
</evidence>
<dbReference type="GO" id="GO:0005524">
    <property type="term" value="F:ATP binding"/>
    <property type="evidence" value="ECO:0007669"/>
    <property type="project" value="InterPro"/>
</dbReference>
<comment type="caution">
    <text evidence="1">The sequence shown here is derived from an EMBL/GenBank/DDBJ whole genome shotgun (WGS) entry which is preliminary data.</text>
</comment>
<dbReference type="PROSITE" id="PS00411">
    <property type="entry name" value="KINESIN_MOTOR_1"/>
    <property type="match status" value="1"/>
</dbReference>
<proteinExistence type="predicted"/>
<reference evidence="1" key="1">
    <citation type="submission" date="2017-07" db="EMBL/GenBank/DDBJ databases">
        <title>Taro Niue Genome Assembly and Annotation.</title>
        <authorList>
            <person name="Atibalentja N."/>
            <person name="Keating K."/>
            <person name="Fields C.J."/>
        </authorList>
    </citation>
    <scope>NUCLEOTIDE SEQUENCE</scope>
    <source>
        <strain evidence="1">Niue_2</strain>
        <tissue evidence="1">Leaf</tissue>
    </source>
</reference>
<evidence type="ECO:0000313" key="1">
    <source>
        <dbReference type="EMBL" id="MQL74378.1"/>
    </source>
</evidence>
<dbReference type="InterPro" id="IPR036961">
    <property type="entry name" value="Kinesin_motor_dom_sf"/>
</dbReference>
<protein>
    <recommendedName>
        <fullName evidence="3">Kinesin motor domain-containing protein</fullName>
    </recommendedName>
</protein>
<dbReference type="AlphaFoldDB" id="A0A843TS16"/>
<dbReference type="GO" id="GO:0003777">
    <property type="term" value="F:microtubule motor activity"/>
    <property type="evidence" value="ECO:0007669"/>
    <property type="project" value="InterPro"/>
</dbReference>
<gene>
    <name evidence="1" type="ORF">Taro_006738</name>
</gene>
<name>A0A843TS16_COLES</name>